<evidence type="ECO:0000256" key="6">
    <source>
        <dbReference type="ARBA" id="ARBA00057852"/>
    </source>
</evidence>
<dbReference type="AlphaFoldDB" id="A0A914QLM4"/>
<dbReference type="InterPro" id="IPR012446">
    <property type="entry name" value="CRAC_channel"/>
</dbReference>
<feature type="transmembrane region" description="Helical" evidence="9">
    <location>
        <begin position="72"/>
        <end position="91"/>
    </location>
</feature>
<evidence type="ECO:0000256" key="1">
    <source>
        <dbReference type="ARBA" id="ARBA00004141"/>
    </source>
</evidence>
<protein>
    <recommendedName>
        <fullName evidence="7">Protein orai</fullName>
    </recommendedName>
    <alternativeName>
        <fullName evidence="8">Store-operated calcium channel</fullName>
    </alternativeName>
</protein>
<evidence type="ECO:0000256" key="9">
    <source>
        <dbReference type="SAM" id="Phobius"/>
    </source>
</evidence>
<proteinExistence type="inferred from homology"/>
<evidence type="ECO:0000256" key="8">
    <source>
        <dbReference type="ARBA" id="ARBA00080439"/>
    </source>
</evidence>
<dbReference type="PANTHER" id="PTHR31501">
    <property type="entry name" value="CALCIUM RELEASE-ACTIVATED CALCIUM CHANNEL PROTEIN 1"/>
    <property type="match status" value="1"/>
</dbReference>
<keyword evidence="3 9" id="KW-0812">Transmembrane</keyword>
<feature type="transmembrane region" description="Helical" evidence="9">
    <location>
        <begin position="103"/>
        <end position="131"/>
    </location>
</feature>
<name>A0A914QLM4_9BILA</name>
<feature type="transmembrane region" description="Helical" evidence="9">
    <location>
        <begin position="180"/>
        <end position="207"/>
    </location>
</feature>
<dbReference type="Pfam" id="PF07856">
    <property type="entry name" value="Orai-1"/>
    <property type="match status" value="1"/>
</dbReference>
<keyword evidence="10" id="KW-1185">Reference proteome</keyword>
<dbReference type="GO" id="GO:0016020">
    <property type="term" value="C:membrane"/>
    <property type="evidence" value="ECO:0007669"/>
    <property type="project" value="UniProtKB-SubCell"/>
</dbReference>
<evidence type="ECO:0000256" key="2">
    <source>
        <dbReference type="ARBA" id="ARBA00008062"/>
    </source>
</evidence>
<keyword evidence="5 9" id="KW-0472">Membrane</keyword>
<feature type="transmembrane region" description="Helical" evidence="9">
    <location>
        <begin position="152"/>
        <end position="174"/>
    </location>
</feature>
<comment type="subcellular location">
    <subcellularLocation>
        <location evidence="1">Membrane</location>
        <topology evidence="1">Multi-pass membrane protein</topology>
    </subcellularLocation>
</comment>
<evidence type="ECO:0000256" key="5">
    <source>
        <dbReference type="ARBA" id="ARBA00023136"/>
    </source>
</evidence>
<sequence length="248" mass="28171">MRPHSKSLTKADAQNIKMNPALFNPTLFVPTFKPQNLKDEESAAHDLDDFNLHRGELSVSEKYRYDLSRAQLKATSNTSALLAGFAMVALVELHYDESMPRYLLILLGIVTTLLVSFHLIALMISTCLLPYIDANGCTKDSPHNRLKFYIELSWLFSTCIGLLLFLVEIGIIFFVKFLSINFILGAYITTAILIPVFIVFILISWLLHRERFSHSVERVDIKVKFLENIIDSGNNLLSKQQSSNFEVV</sequence>
<dbReference type="PANTHER" id="PTHR31501:SF7">
    <property type="entry name" value="CALCIUM RELEASE-ACTIVATED CALCIUM CHANNEL PROTEIN 1"/>
    <property type="match status" value="1"/>
</dbReference>
<dbReference type="InterPro" id="IPR038350">
    <property type="entry name" value="Orai_sf"/>
</dbReference>
<comment type="function">
    <text evidence="6">Ca(2+) release-activated Ca(2+)-like (CRAC-like) channel subunit which mediates Ca(2+) influx and increase in Ca(2+)-selective current by synergy with the Ca(2+) sensor, stim-1. Required for Ca(2+) and IP3-dependent contractile activity of sheath cells and the spermatheca. Affects brood size and somatic cell function.</text>
</comment>
<evidence type="ECO:0000256" key="4">
    <source>
        <dbReference type="ARBA" id="ARBA00022989"/>
    </source>
</evidence>
<evidence type="ECO:0000256" key="3">
    <source>
        <dbReference type="ARBA" id="ARBA00022692"/>
    </source>
</evidence>
<organism evidence="10 11">
    <name type="scientific">Panagrolaimus davidi</name>
    <dbReference type="NCBI Taxonomy" id="227884"/>
    <lineage>
        <taxon>Eukaryota</taxon>
        <taxon>Metazoa</taxon>
        <taxon>Ecdysozoa</taxon>
        <taxon>Nematoda</taxon>
        <taxon>Chromadorea</taxon>
        <taxon>Rhabditida</taxon>
        <taxon>Tylenchina</taxon>
        <taxon>Panagrolaimomorpha</taxon>
        <taxon>Panagrolaimoidea</taxon>
        <taxon>Panagrolaimidae</taxon>
        <taxon>Panagrolaimus</taxon>
    </lineage>
</organism>
<evidence type="ECO:0000256" key="7">
    <source>
        <dbReference type="ARBA" id="ARBA00070070"/>
    </source>
</evidence>
<dbReference type="GO" id="GO:0015279">
    <property type="term" value="F:store-operated calcium channel activity"/>
    <property type="evidence" value="ECO:0007669"/>
    <property type="project" value="TreeGrafter"/>
</dbReference>
<evidence type="ECO:0000313" key="10">
    <source>
        <dbReference type="Proteomes" id="UP000887578"/>
    </source>
</evidence>
<dbReference type="FunFam" id="1.20.140.140:FF:000003">
    <property type="entry name" value="Protein orai"/>
    <property type="match status" value="1"/>
</dbReference>
<evidence type="ECO:0000313" key="11">
    <source>
        <dbReference type="WBParaSite" id="PDA_v2.g4572.t1"/>
    </source>
</evidence>
<accession>A0A914QLM4</accession>
<comment type="similarity">
    <text evidence="2">Belongs to the Orai family.</text>
</comment>
<dbReference type="Proteomes" id="UP000887578">
    <property type="component" value="Unplaced"/>
</dbReference>
<reference evidence="11" key="1">
    <citation type="submission" date="2022-11" db="UniProtKB">
        <authorList>
            <consortium name="WormBaseParasite"/>
        </authorList>
    </citation>
    <scope>IDENTIFICATION</scope>
</reference>
<dbReference type="Gene3D" id="1.20.140.140">
    <property type="entry name" value="Calcium release-activated calcium channel protein Orai"/>
    <property type="match status" value="1"/>
</dbReference>
<keyword evidence="4 9" id="KW-1133">Transmembrane helix</keyword>
<dbReference type="GO" id="GO:0002115">
    <property type="term" value="P:store-operated calcium entry"/>
    <property type="evidence" value="ECO:0007669"/>
    <property type="project" value="TreeGrafter"/>
</dbReference>
<dbReference type="WBParaSite" id="PDA_v2.g4572.t1">
    <property type="protein sequence ID" value="PDA_v2.g4572.t1"/>
    <property type="gene ID" value="PDA_v2.g4572"/>
</dbReference>